<dbReference type="EMBL" id="CP015970">
    <property type="protein sequence ID" value="AOZ47153.1"/>
    <property type="molecule type" value="Genomic_DNA"/>
</dbReference>
<dbReference type="Pfam" id="PF13529">
    <property type="entry name" value="Peptidase_C39_2"/>
    <property type="match status" value="1"/>
</dbReference>
<evidence type="ECO:0000259" key="2">
    <source>
        <dbReference type="Pfam" id="PF13529"/>
    </source>
</evidence>
<dbReference type="InterPro" id="IPR039564">
    <property type="entry name" value="Peptidase_C39-like"/>
</dbReference>
<sequence length="417" mass="44256">MTSTQQTEFHAWAARPRPGWDSFDAGDWAAAGPRDFSDPFVDAADSSAGDSSVIAGQGSTIRYQTSTWTSPWHPLDSPAQEIIVSFNATTPGHSWIEVQIQVSTDQGTRSRWFTMARWCQKLPDPYHPGWGGAIHRASIDGQSDPCARVDTDTLIAADGQALTGYRLRAVLMHPDGAPERPRITLLGAAAGPDHTAGPDDTAGADSPAGSDGVSPAGPAAGLELAVRPLSQMVHRGTAPQYGGGGESWCSPTSVAMAMGFHGVIEPVDAVVPETALGTWDHQYRGAGNWAFSAAHAAAHGLEAFVTRLPDLRALEEFIVLGLPVVVSVSFRATDLDGAGYSTDGHLMLVIGFTDDGDVVVDDPASHEEPSDDRVRTVYRRDQLEEVWLAGSGGVVYVIAPPGSPLPPTRSRDHRRSP</sequence>
<evidence type="ECO:0000256" key="1">
    <source>
        <dbReference type="SAM" id="MobiDB-lite"/>
    </source>
</evidence>
<gene>
    <name evidence="4" type="ORF">A8L58_11145</name>
    <name evidence="3" type="ORF">AXH35_09705</name>
</gene>
<keyword evidence="6" id="KW-1185">Reference proteome</keyword>
<feature type="domain" description="Peptidase C39-like" evidence="2">
    <location>
        <begin position="225"/>
        <end position="364"/>
    </location>
</feature>
<dbReference type="RefSeq" id="WP_062819733.1">
    <property type="nucleotide sequence ID" value="NZ_CP014352.1"/>
</dbReference>
<dbReference type="EMBL" id="CP014352">
    <property type="protein sequence ID" value="AMS05686.1"/>
    <property type="molecule type" value="Genomic_DNA"/>
</dbReference>
<dbReference type="AlphaFoldDB" id="A0AAC8YFE0"/>
<evidence type="ECO:0000313" key="5">
    <source>
        <dbReference type="Proteomes" id="UP000075221"/>
    </source>
</evidence>
<reference evidence="4 6" key="1">
    <citation type="journal article" date="2016" name="Plant Dis.">
        <title>Improved production of propionic acid using genome shuffling.</title>
        <authorList>
            <person name="Luna-Flores C.H."/>
            <person name="Palfreyman R.W."/>
            <person name="Kromer J.O."/>
            <person name="Nielsen L.K."/>
            <person name="Marcellin E."/>
        </authorList>
    </citation>
    <scope>NUCLEOTIDE SEQUENCE [LARGE SCALE GENOMIC DNA]</scope>
    <source>
        <strain evidence="4 6">F3E8</strain>
    </source>
</reference>
<evidence type="ECO:0000313" key="4">
    <source>
        <dbReference type="EMBL" id="AOZ47153.1"/>
    </source>
</evidence>
<proteinExistence type="predicted"/>
<evidence type="ECO:0000313" key="6">
    <source>
        <dbReference type="Proteomes" id="UP000178666"/>
    </source>
</evidence>
<evidence type="ECO:0000313" key="3">
    <source>
        <dbReference type="EMBL" id="AMS05686.1"/>
    </source>
</evidence>
<dbReference type="Proteomes" id="UP000178666">
    <property type="component" value="Chromosome"/>
</dbReference>
<reference evidence="3 5" key="2">
    <citation type="submission" date="2016-02" db="EMBL/GenBank/DDBJ databases">
        <title>Complete Genome Sequence of Propionibacterium acidipropionici ATCC 55737.</title>
        <authorList>
            <person name="Luna Flores C.H."/>
            <person name="Nielsen L.K."/>
            <person name="Marcellin E."/>
        </authorList>
    </citation>
    <scope>NUCLEOTIDE SEQUENCE [LARGE SCALE GENOMIC DNA]</scope>
    <source>
        <strain evidence="3 5">ATCC 55737</strain>
    </source>
</reference>
<feature type="region of interest" description="Disordered" evidence="1">
    <location>
        <begin position="188"/>
        <end position="219"/>
    </location>
</feature>
<name>A0AAC8YFE0_9ACTN</name>
<organism evidence="3 5">
    <name type="scientific">Acidipropionibacterium acidipropionici</name>
    <dbReference type="NCBI Taxonomy" id="1748"/>
    <lineage>
        <taxon>Bacteria</taxon>
        <taxon>Bacillati</taxon>
        <taxon>Actinomycetota</taxon>
        <taxon>Actinomycetes</taxon>
        <taxon>Propionibacteriales</taxon>
        <taxon>Propionibacteriaceae</taxon>
        <taxon>Acidipropionibacterium</taxon>
    </lineage>
</organism>
<dbReference type="Proteomes" id="UP000075221">
    <property type="component" value="Chromosome"/>
</dbReference>
<protein>
    <recommendedName>
        <fullName evidence="2">Peptidase C39-like domain-containing protein</fullName>
    </recommendedName>
</protein>
<dbReference type="Gene3D" id="3.90.70.10">
    <property type="entry name" value="Cysteine proteinases"/>
    <property type="match status" value="1"/>
</dbReference>
<accession>A0AAC8YFE0</accession>